<gene>
    <name evidence="1" type="ORF">S01H4_45684</name>
</gene>
<evidence type="ECO:0000313" key="1">
    <source>
        <dbReference type="EMBL" id="GAH01061.1"/>
    </source>
</evidence>
<organism evidence="1">
    <name type="scientific">marine sediment metagenome</name>
    <dbReference type="NCBI Taxonomy" id="412755"/>
    <lineage>
        <taxon>unclassified sequences</taxon>
        <taxon>metagenomes</taxon>
        <taxon>ecological metagenomes</taxon>
    </lineage>
</organism>
<reference evidence="1" key="1">
    <citation type="journal article" date="2014" name="Front. Microbiol.">
        <title>High frequency of phylogenetically diverse reductive dehalogenase-homologous genes in deep subseafloor sedimentary metagenomes.</title>
        <authorList>
            <person name="Kawai M."/>
            <person name="Futagami T."/>
            <person name="Toyoda A."/>
            <person name="Takaki Y."/>
            <person name="Nishi S."/>
            <person name="Hori S."/>
            <person name="Arai W."/>
            <person name="Tsubouchi T."/>
            <person name="Morono Y."/>
            <person name="Uchiyama I."/>
            <person name="Ito T."/>
            <person name="Fujiyama A."/>
            <person name="Inagaki F."/>
            <person name="Takami H."/>
        </authorList>
    </citation>
    <scope>NUCLEOTIDE SEQUENCE</scope>
    <source>
        <strain evidence="1">Expedition CK06-06</strain>
    </source>
</reference>
<protein>
    <submittedName>
        <fullName evidence="1">Uncharacterized protein</fullName>
    </submittedName>
</protein>
<feature type="non-terminal residue" evidence="1">
    <location>
        <position position="1"/>
    </location>
</feature>
<proteinExistence type="predicted"/>
<accession>X1BZ08</accession>
<dbReference type="EMBL" id="BART01025450">
    <property type="protein sequence ID" value="GAH01061.1"/>
    <property type="molecule type" value="Genomic_DNA"/>
</dbReference>
<name>X1BZ08_9ZZZZ</name>
<sequence length="42" mass="4924">YPARLVDTKLMKVFLIVDVDPNRSPKGFELESYAKLRNLKEE</sequence>
<dbReference type="AlphaFoldDB" id="X1BZ08"/>
<comment type="caution">
    <text evidence="1">The sequence shown here is derived from an EMBL/GenBank/DDBJ whole genome shotgun (WGS) entry which is preliminary data.</text>
</comment>